<organism evidence="2 3">
    <name type="scientific">Apophysomyces ossiformis</name>
    <dbReference type="NCBI Taxonomy" id="679940"/>
    <lineage>
        <taxon>Eukaryota</taxon>
        <taxon>Fungi</taxon>
        <taxon>Fungi incertae sedis</taxon>
        <taxon>Mucoromycota</taxon>
        <taxon>Mucoromycotina</taxon>
        <taxon>Mucoromycetes</taxon>
        <taxon>Mucorales</taxon>
        <taxon>Mucorineae</taxon>
        <taxon>Mucoraceae</taxon>
        <taxon>Apophysomyces</taxon>
    </lineage>
</organism>
<evidence type="ECO:0000313" key="2">
    <source>
        <dbReference type="EMBL" id="KAF7727919.1"/>
    </source>
</evidence>
<name>A0A8H7BQG7_9FUNG</name>
<reference evidence="2" key="1">
    <citation type="submission" date="2020-01" db="EMBL/GenBank/DDBJ databases">
        <title>Genome Sequencing of Three Apophysomyces-Like Fungal Strains Confirms a Novel Fungal Genus in the Mucoromycota with divergent Burkholderia-like Endosymbiotic Bacteria.</title>
        <authorList>
            <person name="Stajich J.E."/>
            <person name="Macias A.M."/>
            <person name="Carter-House D."/>
            <person name="Lovett B."/>
            <person name="Kasson L.R."/>
            <person name="Berry K."/>
            <person name="Grigoriev I."/>
            <person name="Chang Y."/>
            <person name="Spatafora J."/>
            <person name="Kasson M.T."/>
        </authorList>
    </citation>
    <scope>NUCLEOTIDE SEQUENCE</scope>
    <source>
        <strain evidence="2">NRRL A-21654</strain>
    </source>
</reference>
<dbReference type="InterPro" id="IPR032675">
    <property type="entry name" value="LRR_dom_sf"/>
</dbReference>
<dbReference type="SUPFAM" id="SSF81383">
    <property type="entry name" value="F-box domain"/>
    <property type="match status" value="1"/>
</dbReference>
<evidence type="ECO:0000313" key="3">
    <source>
        <dbReference type="Proteomes" id="UP000605846"/>
    </source>
</evidence>
<feature type="domain" description="F-box" evidence="1">
    <location>
        <begin position="16"/>
        <end position="55"/>
    </location>
</feature>
<dbReference type="Gene3D" id="1.20.1280.50">
    <property type="match status" value="1"/>
</dbReference>
<proteinExistence type="predicted"/>
<dbReference type="Pfam" id="PF12937">
    <property type="entry name" value="F-box-like"/>
    <property type="match status" value="1"/>
</dbReference>
<dbReference type="EMBL" id="JABAYA010000047">
    <property type="protein sequence ID" value="KAF7727919.1"/>
    <property type="molecule type" value="Genomic_DNA"/>
</dbReference>
<dbReference type="InterPro" id="IPR036047">
    <property type="entry name" value="F-box-like_dom_sf"/>
</dbReference>
<dbReference type="InterPro" id="IPR001810">
    <property type="entry name" value="F-box_dom"/>
</dbReference>
<dbReference type="OrthoDB" id="2384815at2759"/>
<keyword evidence="3" id="KW-1185">Reference proteome</keyword>
<comment type="caution">
    <text evidence="2">The sequence shown here is derived from an EMBL/GenBank/DDBJ whole genome shotgun (WGS) entry which is preliminary data.</text>
</comment>
<evidence type="ECO:0000259" key="1">
    <source>
        <dbReference type="Pfam" id="PF12937"/>
    </source>
</evidence>
<gene>
    <name evidence="2" type="ORF">EC973_006918</name>
</gene>
<accession>A0A8H7BQG7</accession>
<dbReference type="AlphaFoldDB" id="A0A8H7BQG7"/>
<dbReference type="Proteomes" id="UP000605846">
    <property type="component" value="Unassembled WGS sequence"/>
</dbReference>
<dbReference type="SUPFAM" id="SSF52047">
    <property type="entry name" value="RNI-like"/>
    <property type="match status" value="1"/>
</dbReference>
<sequence>MISHTVINAPINQLSHELLLAIAACLPRNKLCILVTVCRSWNAALTPELYRLIYLKSQTHFELFFNTVIALAPHKRLDHHVRQLRIKYYGTKSNVLHGTRLFPFVTEIAGNVFGNEALIPVMKQWKALRKITTVYDVNAAKHFPTDVLRNQLITLSVNVSNVREWISLIPQLQNLEELCIIYDGYSLDKTDRSLSYSDLDNIHNNLLHLRKLCLERVALNGQLPDVIKPCNTMKELSLQPISGDSCGYYFAKKYTQLQILNVSCDTEDDDDPESAILPLIKSCRYLTYLFLSDDELYPTCFDILEDINAPLTELSYTGLYNISQFWKTLSSFHKTLTDITISDVQRIHFKEVITQLKLCPALVDLYLRRFDHKVDLDWILNELNGLKSLELEANIISVQQNHCTSIHRQLKTLVMQGSDVEDEVYLYLSKCCPRISYLSSYLDCPYSYRFSQRYSYQYRRSRMIYYPRPFLAQLNWSINGRYLFKLTQVDKAVPFGWDNKIDNRTIEQLDAMECTKWLLSQDRTIKQLDASEVENIIADLQSDDGDKRSQWSDLDIISVICYYAADLNLCNIPSDKFHYV</sequence>
<dbReference type="Gene3D" id="3.80.10.10">
    <property type="entry name" value="Ribonuclease Inhibitor"/>
    <property type="match status" value="1"/>
</dbReference>
<protein>
    <recommendedName>
        <fullName evidence="1">F-box domain-containing protein</fullName>
    </recommendedName>
</protein>